<dbReference type="InterPro" id="IPR013108">
    <property type="entry name" value="Amidohydro_3"/>
</dbReference>
<dbReference type="InterPro" id="IPR050378">
    <property type="entry name" value="Metallo-dep_Hydrolases_sf"/>
</dbReference>
<name>A0A6N2R8U1_9FIRM</name>
<feature type="domain" description="Amidohydrolase 3" evidence="1">
    <location>
        <begin position="42"/>
        <end position="196"/>
    </location>
</feature>
<dbReference type="CDD" id="cd01297">
    <property type="entry name" value="D-aminoacylase"/>
    <property type="match status" value="1"/>
</dbReference>
<dbReference type="SUPFAM" id="SSF51556">
    <property type="entry name" value="Metallo-dependent hydrolases"/>
    <property type="match status" value="1"/>
</dbReference>
<dbReference type="EMBL" id="CACRSL010000003">
    <property type="protein sequence ID" value="VYS77302.1"/>
    <property type="molecule type" value="Genomic_DNA"/>
</dbReference>
<evidence type="ECO:0000313" key="2">
    <source>
        <dbReference type="EMBL" id="VYS77302.1"/>
    </source>
</evidence>
<accession>A0A6N2R8U1</accession>
<protein>
    <submittedName>
        <fullName evidence="2">D-aminoacylase</fullName>
        <ecNumber evidence="2">3.5.1.81</ecNumber>
    </submittedName>
</protein>
<dbReference type="InterPro" id="IPR023100">
    <property type="entry name" value="D-aminoacylase_insert_dom_sf"/>
</dbReference>
<dbReference type="Pfam" id="PF07969">
    <property type="entry name" value="Amidohydro_3"/>
    <property type="match status" value="2"/>
</dbReference>
<dbReference type="PANTHER" id="PTHR11647">
    <property type="entry name" value="HYDRANTOINASE/DIHYDROPYRIMIDINASE FAMILY MEMBER"/>
    <property type="match status" value="1"/>
</dbReference>
<dbReference type="PANTHER" id="PTHR11647:SF1">
    <property type="entry name" value="COLLAPSIN RESPONSE MEDIATOR PROTEIN"/>
    <property type="match status" value="1"/>
</dbReference>
<sequence>MLDVLIQNASIVDGTGVPAYQGSVGIREGKLTLDVDNQPARETIDAAGRVLAPGFIDAHSHGDLILGEEFARLCKTSQGITTEIGGQCGLSIAPVNPQRLELLQGQLAVGALSFPKEMDEFTSFQAYCAYGDRVPKTANMAMYIGHSTLRIAVMGFDNREPTCDELEQMKALLREAMEHGAMGLSTGLIYTPCCYAKTEEIVELAKVIRPYGGIYASHMRNESYAVVEAVRETIDIGRQAGVPVFISHHKVCGKDNWGLQKETLRLIHEARQEGIMVTSDQYPYACNMTHLNACVPPWHFDQGVQTMAERLKDPATRQKVRAEMEDPASPYDNYYRNAGGWEGVLVSSSPKCPEVEGKTIAQYAKETGRDPFEAFFDILVANQGASSAVYSSMCDEDVFAIAKDENTVVGTDGLTRKPGEKGHPRAYGSFPRAICYYVKENGIFTLEECIHRMTGLPAERLMLPGKGRIAEGYDADLVLFDLERLRDRATYTDPCALTEGLDLVMVAGEPVWKDGKLTGKTPGKLLRHNQR</sequence>
<organism evidence="2">
    <name type="scientific">uncultured Anaerotruncus sp</name>
    <dbReference type="NCBI Taxonomy" id="905011"/>
    <lineage>
        <taxon>Bacteria</taxon>
        <taxon>Bacillati</taxon>
        <taxon>Bacillota</taxon>
        <taxon>Clostridia</taxon>
        <taxon>Eubacteriales</taxon>
        <taxon>Oscillospiraceae</taxon>
        <taxon>Anaerotruncus</taxon>
        <taxon>environmental samples</taxon>
    </lineage>
</organism>
<feature type="domain" description="Amidohydrolase 3" evidence="1">
    <location>
        <begin position="358"/>
        <end position="511"/>
    </location>
</feature>
<dbReference type="InterPro" id="IPR011059">
    <property type="entry name" value="Metal-dep_hydrolase_composite"/>
</dbReference>
<dbReference type="Gene3D" id="3.30.1490.130">
    <property type="entry name" value="D-aminoacylase. Domain 3"/>
    <property type="match status" value="1"/>
</dbReference>
<proteinExistence type="predicted"/>
<reference evidence="2" key="1">
    <citation type="submission" date="2019-11" db="EMBL/GenBank/DDBJ databases">
        <authorList>
            <person name="Feng L."/>
        </authorList>
    </citation>
    <scope>NUCLEOTIDE SEQUENCE</scope>
    <source>
        <strain evidence="2">AundefinedLFYP135</strain>
    </source>
</reference>
<dbReference type="EC" id="3.5.1.81" evidence="2"/>
<gene>
    <name evidence="2" type="primary">dan_1</name>
    <name evidence="2" type="ORF">AULFYP135_00301</name>
</gene>
<dbReference type="GO" id="GO:0005829">
    <property type="term" value="C:cytosol"/>
    <property type="evidence" value="ECO:0007669"/>
    <property type="project" value="TreeGrafter"/>
</dbReference>
<dbReference type="AlphaFoldDB" id="A0A6N2R8U1"/>
<dbReference type="GO" id="GO:0016812">
    <property type="term" value="F:hydrolase activity, acting on carbon-nitrogen (but not peptide) bonds, in cyclic amides"/>
    <property type="evidence" value="ECO:0007669"/>
    <property type="project" value="TreeGrafter"/>
</dbReference>
<keyword evidence="2" id="KW-0378">Hydrolase</keyword>
<dbReference type="SUPFAM" id="SSF51338">
    <property type="entry name" value="Composite domain of metallo-dependent hydrolases"/>
    <property type="match status" value="1"/>
</dbReference>
<evidence type="ECO:0000259" key="1">
    <source>
        <dbReference type="Pfam" id="PF07969"/>
    </source>
</evidence>
<dbReference type="InterPro" id="IPR032466">
    <property type="entry name" value="Metal_Hydrolase"/>
</dbReference>
<dbReference type="Gene3D" id="2.30.40.10">
    <property type="entry name" value="Urease, subunit C, domain 1"/>
    <property type="match status" value="1"/>
</dbReference>
<dbReference type="GO" id="GO:0047420">
    <property type="term" value="F:N-acyl-D-amino-acid deacylase activity"/>
    <property type="evidence" value="ECO:0007669"/>
    <property type="project" value="UniProtKB-EC"/>
</dbReference>
<dbReference type="Gene3D" id="3.20.20.140">
    <property type="entry name" value="Metal-dependent hydrolases"/>
    <property type="match status" value="1"/>
</dbReference>